<dbReference type="PROSITE" id="PS50112">
    <property type="entry name" value="PAS"/>
    <property type="match status" value="2"/>
</dbReference>
<dbReference type="InterPro" id="IPR035965">
    <property type="entry name" value="PAS-like_dom_sf"/>
</dbReference>
<evidence type="ECO:0000313" key="5">
    <source>
        <dbReference type="EMBL" id="MDQ0227921.1"/>
    </source>
</evidence>
<feature type="domain" description="PAC" evidence="2">
    <location>
        <begin position="84"/>
        <end position="135"/>
    </location>
</feature>
<accession>A0ABT9Z6N4</accession>
<evidence type="ECO:0000259" key="3">
    <source>
        <dbReference type="PROSITE" id="PS50883"/>
    </source>
</evidence>
<feature type="domain" description="EAL" evidence="3">
    <location>
        <begin position="437"/>
        <end position="691"/>
    </location>
</feature>
<dbReference type="InterPro" id="IPR001610">
    <property type="entry name" value="PAC"/>
</dbReference>
<dbReference type="SUPFAM" id="SSF55073">
    <property type="entry name" value="Nucleotide cyclase"/>
    <property type="match status" value="1"/>
</dbReference>
<dbReference type="SUPFAM" id="SSF141868">
    <property type="entry name" value="EAL domain-like"/>
    <property type="match status" value="1"/>
</dbReference>
<dbReference type="RefSeq" id="WP_307190843.1">
    <property type="nucleotide sequence ID" value="NZ_JAUSTZ010000012.1"/>
</dbReference>
<dbReference type="NCBIfam" id="TIGR00254">
    <property type="entry name" value="GGDEF"/>
    <property type="match status" value="1"/>
</dbReference>
<dbReference type="Gene3D" id="3.30.70.270">
    <property type="match status" value="1"/>
</dbReference>
<dbReference type="InterPro" id="IPR035919">
    <property type="entry name" value="EAL_sf"/>
</dbReference>
<dbReference type="Gene3D" id="3.20.20.450">
    <property type="entry name" value="EAL domain"/>
    <property type="match status" value="1"/>
</dbReference>
<keyword evidence="6" id="KW-1185">Reference proteome</keyword>
<dbReference type="SUPFAM" id="SSF55785">
    <property type="entry name" value="PYP-like sensor domain (PAS domain)"/>
    <property type="match status" value="2"/>
</dbReference>
<dbReference type="PROSITE" id="PS50883">
    <property type="entry name" value="EAL"/>
    <property type="match status" value="1"/>
</dbReference>
<dbReference type="CDD" id="cd01948">
    <property type="entry name" value="EAL"/>
    <property type="match status" value="1"/>
</dbReference>
<organism evidence="5 6">
    <name type="scientific">Metabacillus niabensis</name>
    <dbReference type="NCBI Taxonomy" id="324854"/>
    <lineage>
        <taxon>Bacteria</taxon>
        <taxon>Bacillati</taxon>
        <taxon>Bacillota</taxon>
        <taxon>Bacilli</taxon>
        <taxon>Bacillales</taxon>
        <taxon>Bacillaceae</taxon>
        <taxon>Metabacillus</taxon>
    </lineage>
</organism>
<dbReference type="InterPro" id="IPR013655">
    <property type="entry name" value="PAS_fold_3"/>
</dbReference>
<dbReference type="Gene3D" id="3.30.450.20">
    <property type="entry name" value="PAS domain"/>
    <property type="match status" value="2"/>
</dbReference>
<proteinExistence type="predicted"/>
<protein>
    <submittedName>
        <fullName evidence="5">Diguanylate cyclase (GGDEF)-like protein/PAS domain S-box-containing protein</fullName>
    </submittedName>
</protein>
<feature type="domain" description="GGDEF" evidence="4">
    <location>
        <begin position="295"/>
        <end position="428"/>
    </location>
</feature>
<comment type="caution">
    <text evidence="5">The sequence shown here is derived from an EMBL/GenBank/DDBJ whole genome shotgun (WGS) entry which is preliminary data.</text>
</comment>
<dbReference type="Pfam" id="PF08447">
    <property type="entry name" value="PAS_3"/>
    <property type="match status" value="1"/>
</dbReference>
<dbReference type="InterPro" id="IPR000160">
    <property type="entry name" value="GGDEF_dom"/>
</dbReference>
<dbReference type="PANTHER" id="PTHR44757">
    <property type="entry name" value="DIGUANYLATE CYCLASE DGCP"/>
    <property type="match status" value="1"/>
</dbReference>
<name>A0ABT9Z6N4_9BACI</name>
<dbReference type="InterPro" id="IPR000700">
    <property type="entry name" value="PAS-assoc_C"/>
</dbReference>
<feature type="domain" description="PAC" evidence="2">
    <location>
        <begin position="211"/>
        <end position="263"/>
    </location>
</feature>
<dbReference type="PANTHER" id="PTHR44757:SF2">
    <property type="entry name" value="BIOFILM ARCHITECTURE MAINTENANCE PROTEIN MBAA"/>
    <property type="match status" value="1"/>
</dbReference>
<dbReference type="Pfam" id="PF00990">
    <property type="entry name" value="GGDEF"/>
    <property type="match status" value="1"/>
</dbReference>
<dbReference type="NCBIfam" id="TIGR00229">
    <property type="entry name" value="sensory_box"/>
    <property type="match status" value="2"/>
</dbReference>
<dbReference type="CDD" id="cd01949">
    <property type="entry name" value="GGDEF"/>
    <property type="match status" value="1"/>
</dbReference>
<evidence type="ECO:0000259" key="2">
    <source>
        <dbReference type="PROSITE" id="PS50113"/>
    </source>
</evidence>
<evidence type="ECO:0000259" key="1">
    <source>
        <dbReference type="PROSITE" id="PS50112"/>
    </source>
</evidence>
<dbReference type="InterPro" id="IPR043128">
    <property type="entry name" value="Rev_trsase/Diguanyl_cyclase"/>
</dbReference>
<reference evidence="5 6" key="1">
    <citation type="submission" date="2023-07" db="EMBL/GenBank/DDBJ databases">
        <title>Genomic Encyclopedia of Type Strains, Phase IV (KMG-IV): sequencing the most valuable type-strain genomes for metagenomic binning, comparative biology and taxonomic classification.</title>
        <authorList>
            <person name="Goeker M."/>
        </authorList>
    </citation>
    <scope>NUCLEOTIDE SEQUENCE [LARGE SCALE GENOMIC DNA]</scope>
    <source>
        <strain evidence="5 6">DSM 17723</strain>
    </source>
</reference>
<dbReference type="EMBL" id="JAUSTZ010000012">
    <property type="protein sequence ID" value="MDQ0227921.1"/>
    <property type="molecule type" value="Genomic_DNA"/>
</dbReference>
<dbReference type="InterPro" id="IPR001633">
    <property type="entry name" value="EAL_dom"/>
</dbReference>
<dbReference type="SMART" id="SM00267">
    <property type="entry name" value="GGDEF"/>
    <property type="match status" value="1"/>
</dbReference>
<evidence type="ECO:0000259" key="4">
    <source>
        <dbReference type="PROSITE" id="PS50887"/>
    </source>
</evidence>
<dbReference type="Pfam" id="PF00989">
    <property type="entry name" value="PAS"/>
    <property type="match status" value="1"/>
</dbReference>
<dbReference type="InterPro" id="IPR013767">
    <property type="entry name" value="PAS_fold"/>
</dbReference>
<feature type="domain" description="PAS" evidence="1">
    <location>
        <begin position="11"/>
        <end position="81"/>
    </location>
</feature>
<dbReference type="PROSITE" id="PS50887">
    <property type="entry name" value="GGDEF"/>
    <property type="match status" value="1"/>
</dbReference>
<dbReference type="SMART" id="SM00091">
    <property type="entry name" value="PAS"/>
    <property type="match status" value="2"/>
</dbReference>
<dbReference type="Proteomes" id="UP001232245">
    <property type="component" value="Unassembled WGS sequence"/>
</dbReference>
<dbReference type="InterPro" id="IPR029787">
    <property type="entry name" value="Nucleotide_cyclase"/>
</dbReference>
<dbReference type="Pfam" id="PF00563">
    <property type="entry name" value="EAL"/>
    <property type="match status" value="1"/>
</dbReference>
<dbReference type="InterPro" id="IPR000014">
    <property type="entry name" value="PAS"/>
</dbReference>
<dbReference type="PROSITE" id="PS50113">
    <property type="entry name" value="PAC"/>
    <property type="match status" value="2"/>
</dbReference>
<gene>
    <name evidence="5" type="ORF">J2S02_004268</name>
</gene>
<dbReference type="SMART" id="SM00086">
    <property type="entry name" value="PAC"/>
    <property type="match status" value="2"/>
</dbReference>
<sequence length="696" mass="79227">MNSTLEDSATLFAIYNSLFELNPDPCYALDKSGRFILINKTASDKTGYTNEELSELSFLDIIKEEFKESMNELFIDVLTNKKRRSYEVSIIHKKGFTVELYGTSVPVMVGEQVIGVAGIVKDITNSKHIQRELEHTKIELESVFNSIDVCVWSTDFQHEEVFQISSACMKIYGYSQEDFIGNPNLWMEVIHPEDIAKVEKMQQKLTTGQPLKLEYRIIDANQNVKWVSNFTTPIFNETGELIRLNGVVSDIHQRRIAEEQLEFMAFHDELTQLPNRRRFEKLLNKSIVKAKKANTKLAIFFYDLDQFKWINDTLGHTIGDKVLKVIAKRLKDAVGKEDIVSRMGGDEFIILLKDIKDVKQAEKMAQKVVDTTLKPIYLGKRKYVFTASMGISMFPDQANKVEKLITYADQALNSAKMDGKNTFKLYQTDYSGELSRKLEIHQALQQALGNKESMSVNYQPIIDMQTERIAGFEALLRWNDPTLGTVSPSEFIPIAEESGLIMQLGEWVIRTTCKQFSELYKNCNASPYLSINVSTRQFENESFVRKLSSILEETNFNPKLLKIELTESIMMKDVEKTIEQLKGLNDLGIEVFLDDFGTGYSSLNYLGELPISTLKIDRSFIQGIDDLGKEAIVRTIISMANSLEKGIIAEGVEKECQLLYLLNNGCHNIQGYLFSKPVPFKDIIDLINKGIPGRTS</sequence>
<dbReference type="SMART" id="SM00052">
    <property type="entry name" value="EAL"/>
    <property type="match status" value="1"/>
</dbReference>
<feature type="domain" description="PAS" evidence="1">
    <location>
        <begin position="136"/>
        <end position="209"/>
    </location>
</feature>
<dbReference type="InterPro" id="IPR052155">
    <property type="entry name" value="Biofilm_reg_signaling"/>
</dbReference>
<dbReference type="CDD" id="cd00130">
    <property type="entry name" value="PAS"/>
    <property type="match status" value="2"/>
</dbReference>
<evidence type="ECO:0000313" key="6">
    <source>
        <dbReference type="Proteomes" id="UP001232245"/>
    </source>
</evidence>